<proteinExistence type="predicted"/>
<dbReference type="PATRIC" id="fig|417368.6.peg.179"/>
<keyword evidence="1" id="KW-0732">Signal</keyword>
<dbReference type="Pfam" id="PF13731">
    <property type="entry name" value="WxL"/>
    <property type="match status" value="1"/>
</dbReference>
<sequence>MKKKIFTSLAMLGLCLFSGQFVLADSQTQGEVNYIPGALEFDYTSEIPTDLNFGEHPIQTVTPENWIATTTGEQTAPATTGAVDVRDNRGDLTGTWLVKVAQVEQFQTSDEVELTDAVLSLSFGSVTNNLSLSPTSTYENDELAIQVFNQEFTVLSATAGENSGDTSLAIDQFSLAVPANTNKVAAEYTTTLNWTFSSTPEP</sequence>
<evidence type="ECO:0000313" key="4">
    <source>
        <dbReference type="EMBL" id="OAQ56991.1"/>
    </source>
</evidence>
<dbReference type="KEGG" id="eth:CK496_08330"/>
<keyword evidence="5" id="KW-1185">Reference proteome</keyword>
<dbReference type="InterPro" id="IPR027994">
    <property type="entry name" value="WxL_dom"/>
</dbReference>
<evidence type="ECO:0000259" key="2">
    <source>
        <dbReference type="Pfam" id="PF13731"/>
    </source>
</evidence>
<feature type="domain" description="WxL" evidence="2">
    <location>
        <begin position="35"/>
        <end position="200"/>
    </location>
</feature>
<name>A0A179EUV8_ENTTH</name>
<dbReference type="EMBL" id="LWMN01000001">
    <property type="protein sequence ID" value="OAQ56991.1"/>
    <property type="molecule type" value="Genomic_DNA"/>
</dbReference>
<dbReference type="OrthoDB" id="2192791at2"/>
<dbReference type="RefSeq" id="WP_067480775.1">
    <property type="nucleotide sequence ID" value="NZ_BJUG01000003.1"/>
</dbReference>
<evidence type="ECO:0000313" key="3">
    <source>
        <dbReference type="EMBL" id="GEK36396.1"/>
    </source>
</evidence>
<evidence type="ECO:0000313" key="5">
    <source>
        <dbReference type="Proteomes" id="UP000078516"/>
    </source>
</evidence>
<protein>
    <recommendedName>
        <fullName evidence="2">WxL domain-containing protein</fullName>
    </recommendedName>
</protein>
<accession>A0A179EUV8</accession>
<evidence type="ECO:0000256" key="1">
    <source>
        <dbReference type="SAM" id="SignalP"/>
    </source>
</evidence>
<evidence type="ECO:0000313" key="6">
    <source>
        <dbReference type="Proteomes" id="UP000321361"/>
    </source>
</evidence>
<organism evidence="4 5">
    <name type="scientific">Enterococcus thailandicus</name>
    <dbReference type="NCBI Taxonomy" id="417368"/>
    <lineage>
        <taxon>Bacteria</taxon>
        <taxon>Bacillati</taxon>
        <taxon>Bacillota</taxon>
        <taxon>Bacilli</taxon>
        <taxon>Lactobacillales</taxon>
        <taxon>Enterococcaceae</taxon>
        <taxon>Enterococcus</taxon>
    </lineage>
</organism>
<dbReference type="Proteomes" id="UP000321361">
    <property type="component" value="Unassembled WGS sequence"/>
</dbReference>
<feature type="signal peptide" evidence="1">
    <location>
        <begin position="1"/>
        <end position="24"/>
    </location>
</feature>
<comment type="caution">
    <text evidence="4">The sequence shown here is derived from an EMBL/GenBank/DDBJ whole genome shotgun (WGS) entry which is preliminary data.</text>
</comment>
<gene>
    <name evidence="4" type="ORF">A6E74_01045</name>
    <name evidence="3" type="ORF">ETH01_06830</name>
</gene>
<dbReference type="EMBL" id="BJUG01000003">
    <property type="protein sequence ID" value="GEK36396.1"/>
    <property type="molecule type" value="Genomic_DNA"/>
</dbReference>
<feature type="chain" id="PRO_5014046240" description="WxL domain-containing protein" evidence="1">
    <location>
        <begin position="25"/>
        <end position="202"/>
    </location>
</feature>
<dbReference type="AlphaFoldDB" id="A0A179EUV8"/>
<reference evidence="4 5" key="1">
    <citation type="submission" date="2016-04" db="EMBL/GenBank/DDBJ databases">
        <title>Draft genome of an Enterococcus thailandicus strain isolated from bovine feces.</title>
        <authorList>
            <person name="Beukers A.G."/>
            <person name="Zaheer R."/>
            <person name="Goji N."/>
            <person name="Cook S.R."/>
            <person name="Amoako K."/>
            <person name="Chaves A.V."/>
            <person name="Ward M.P."/>
            <person name="Mcallister T.A."/>
        </authorList>
    </citation>
    <scope>NUCLEOTIDE SEQUENCE [LARGE SCALE GENOMIC DNA]</scope>
    <source>
        <strain evidence="4 5">F0711D 46</strain>
    </source>
</reference>
<dbReference type="GeneID" id="77487647"/>
<reference evidence="3 6" key="2">
    <citation type="submission" date="2019-07" db="EMBL/GenBank/DDBJ databases">
        <title>Whole genome shotgun sequence of Enterococcus thailandicus NBRC 101867.</title>
        <authorList>
            <person name="Hosoyama A."/>
            <person name="Uohara A."/>
            <person name="Ohji S."/>
            <person name="Ichikawa N."/>
        </authorList>
    </citation>
    <scope>NUCLEOTIDE SEQUENCE [LARGE SCALE GENOMIC DNA]</scope>
    <source>
        <strain evidence="3 6">NBRC 101867</strain>
    </source>
</reference>
<dbReference type="Proteomes" id="UP000078516">
    <property type="component" value="Unassembled WGS sequence"/>
</dbReference>